<dbReference type="EMBL" id="LXWF01000041">
    <property type="protein sequence ID" value="ORC15934.1"/>
    <property type="molecule type" value="Genomic_DNA"/>
</dbReference>
<organism evidence="2 3">
    <name type="scientific">Rothia nasimurium</name>
    <dbReference type="NCBI Taxonomy" id="85336"/>
    <lineage>
        <taxon>Bacteria</taxon>
        <taxon>Bacillati</taxon>
        <taxon>Actinomycetota</taxon>
        <taxon>Actinomycetes</taxon>
        <taxon>Micrococcales</taxon>
        <taxon>Micrococcaceae</taxon>
        <taxon>Rothia</taxon>
    </lineage>
</organism>
<dbReference type="OrthoDB" id="3259161at2"/>
<sequence length="755" mass="82182">MMGARPGDWSPLFGGDPCPGDPGAWDAVVDFWAQRCADINGCREKLNQHTSIDAEGKTFGRLEAAFSDGADMVARISSEFEKASSITRSWQRKLADMQLRADEALGKARAAQAVMADTQVKIAALEAEAAKDKLPDPVIAVKIHGLFGGGGLMGEIADAQAEIQAAQRVVDGIRDEYARESAVVISGYELASVESIYAQALNRSPGGNPFSSPHEVREHLWDFDPELLSRAFENARQNPESFPKLLNLLSEMTPQEIQEYFVAHPEMALVPLFPEGTSVENTFMVKDWWGNPPGDGKSGVAGEKLSDEQKRALIEVAPGFVGNLDGVSYTERDQALRGLLDDLLVGNKWVVAGESMDVDTKIALENVKFSLDSEEYRKRQLIHLDLIRTLPKYRDNNPDNNVMASISIGDLDASQNTTAVIHGMDNSVYESMTDQMQQGQNIYNRREAHLGGTPQAVIVRAGYDAPPTVGEQAKGLPFEPEYEPYKGGELNAPYSSSVRRPDLAERGGVSLASFSDGLLATKASDIQHLNDSYYSIIAHSYGTTVATDSLTRMQGKVDDYVAVGSAGVKQPDINQANSVGLAVERGEDGKQNIYYAATDKDWTAPGGYVGTGSINDDLKRDTPDKILDATALQTGGGYSLDGKYWEDVDHHGLTENSDPGFFDGLSDFPGKPGPQQGYYTLGTTSLEMIAQASVGKGENAQRFVEPVDQWKWGWFSGERSISGDVSEEKVRELMREQELVEGNVVDSKPDDVGSR</sequence>
<dbReference type="Proteomes" id="UP000192359">
    <property type="component" value="Unassembled WGS sequence"/>
</dbReference>
<feature type="domain" description="DUF1023" evidence="1">
    <location>
        <begin position="398"/>
        <end position="570"/>
    </location>
</feature>
<dbReference type="InterPro" id="IPR010427">
    <property type="entry name" value="DUF1023"/>
</dbReference>
<name>A0A1Y1RMZ5_9MICC</name>
<dbReference type="Pfam" id="PF06259">
    <property type="entry name" value="Abhydrolase_8"/>
    <property type="match status" value="1"/>
</dbReference>
<evidence type="ECO:0000313" key="2">
    <source>
        <dbReference type="EMBL" id="ORC15934.1"/>
    </source>
</evidence>
<reference evidence="2 3" key="1">
    <citation type="submission" date="2016-05" db="EMBL/GenBank/DDBJ databases">
        <title>Draft genome sequence of a porcine commensal Rothia nasimurium.</title>
        <authorList>
            <person name="Gaiser R.A."/>
            <person name="Van Baarlen P."/>
            <person name="Wells J.M."/>
        </authorList>
    </citation>
    <scope>NUCLEOTIDE SEQUENCE [LARGE SCALE GENOMIC DNA]</scope>
    <source>
        <strain evidence="2 3">PT-32</strain>
    </source>
</reference>
<proteinExistence type="predicted"/>
<comment type="caution">
    <text evidence="2">The sequence shown here is derived from an EMBL/GenBank/DDBJ whole genome shotgun (WGS) entry which is preliminary data.</text>
</comment>
<gene>
    <name evidence="2" type="ORF">A7979_04780</name>
</gene>
<accession>A0A1Y1RMZ5</accession>
<protein>
    <recommendedName>
        <fullName evidence="1">DUF1023 domain-containing protein</fullName>
    </recommendedName>
</protein>
<keyword evidence="3" id="KW-1185">Reference proteome</keyword>
<evidence type="ECO:0000313" key="3">
    <source>
        <dbReference type="Proteomes" id="UP000192359"/>
    </source>
</evidence>
<evidence type="ECO:0000259" key="1">
    <source>
        <dbReference type="Pfam" id="PF06259"/>
    </source>
</evidence>
<dbReference type="AlphaFoldDB" id="A0A1Y1RMZ5"/>